<dbReference type="AlphaFoldDB" id="A0A382HCZ8"/>
<evidence type="ECO:0000259" key="1">
    <source>
        <dbReference type="Pfam" id="PF00144"/>
    </source>
</evidence>
<dbReference type="EMBL" id="UINC01060541">
    <property type="protein sequence ID" value="SVB85150.1"/>
    <property type="molecule type" value="Genomic_DNA"/>
</dbReference>
<accession>A0A382HCZ8</accession>
<dbReference type="InterPro" id="IPR012338">
    <property type="entry name" value="Beta-lactam/transpept-like"/>
</dbReference>
<sequence length="130" mass="14472">NGSFKALGHHGYIDYPAGTLRASAPHLARFLMMFMGNGRLGEVRVLKEETVEAMKKIQYPKLDKKQGISWYYTRVGGKQMVGHDGGDPGVVTQMFCQPEEGTGIIILMNGEPKKGSFEKTLTQRLIDQLK</sequence>
<evidence type="ECO:0000313" key="2">
    <source>
        <dbReference type="EMBL" id="SVB85150.1"/>
    </source>
</evidence>
<reference evidence="2" key="1">
    <citation type="submission" date="2018-05" db="EMBL/GenBank/DDBJ databases">
        <authorList>
            <person name="Lanie J.A."/>
            <person name="Ng W.-L."/>
            <person name="Kazmierczak K.M."/>
            <person name="Andrzejewski T.M."/>
            <person name="Davidsen T.M."/>
            <person name="Wayne K.J."/>
            <person name="Tettelin H."/>
            <person name="Glass J.I."/>
            <person name="Rusch D."/>
            <person name="Podicherti R."/>
            <person name="Tsui H.-C.T."/>
            <person name="Winkler M.E."/>
        </authorList>
    </citation>
    <scope>NUCLEOTIDE SEQUENCE</scope>
</reference>
<dbReference type="Pfam" id="PF00144">
    <property type="entry name" value="Beta-lactamase"/>
    <property type="match status" value="1"/>
</dbReference>
<organism evidence="2">
    <name type="scientific">marine metagenome</name>
    <dbReference type="NCBI Taxonomy" id="408172"/>
    <lineage>
        <taxon>unclassified sequences</taxon>
        <taxon>metagenomes</taxon>
        <taxon>ecological metagenomes</taxon>
    </lineage>
</organism>
<protein>
    <recommendedName>
        <fullName evidence="1">Beta-lactamase-related domain-containing protein</fullName>
    </recommendedName>
</protein>
<feature type="non-terminal residue" evidence="2">
    <location>
        <position position="1"/>
    </location>
</feature>
<dbReference type="Gene3D" id="3.40.710.10">
    <property type="entry name" value="DD-peptidase/beta-lactamase superfamily"/>
    <property type="match status" value="1"/>
</dbReference>
<dbReference type="InterPro" id="IPR001466">
    <property type="entry name" value="Beta-lactam-related"/>
</dbReference>
<name>A0A382HCZ8_9ZZZZ</name>
<proteinExistence type="predicted"/>
<gene>
    <name evidence="2" type="ORF">METZ01_LOCUS238004</name>
</gene>
<feature type="domain" description="Beta-lactamase-related" evidence="1">
    <location>
        <begin position="14"/>
        <end position="121"/>
    </location>
</feature>
<dbReference type="SUPFAM" id="SSF56601">
    <property type="entry name" value="beta-lactamase/transpeptidase-like"/>
    <property type="match status" value="1"/>
</dbReference>